<organism evidence="2 3">
    <name type="scientific">Fusarium heterosporum</name>
    <dbReference type="NCBI Taxonomy" id="42747"/>
    <lineage>
        <taxon>Eukaryota</taxon>
        <taxon>Fungi</taxon>
        <taxon>Dikarya</taxon>
        <taxon>Ascomycota</taxon>
        <taxon>Pezizomycotina</taxon>
        <taxon>Sordariomycetes</taxon>
        <taxon>Hypocreomycetidae</taxon>
        <taxon>Hypocreales</taxon>
        <taxon>Nectriaceae</taxon>
        <taxon>Fusarium</taxon>
        <taxon>Fusarium heterosporum species complex</taxon>
    </lineage>
</organism>
<accession>A0A8H5T5J5</accession>
<comment type="caution">
    <text evidence="2">The sequence shown here is derived from an EMBL/GenBank/DDBJ whole genome shotgun (WGS) entry which is preliminary data.</text>
</comment>
<dbReference type="EMBL" id="JAAGWQ010000155">
    <property type="protein sequence ID" value="KAF5662939.1"/>
    <property type="molecule type" value="Genomic_DNA"/>
</dbReference>
<evidence type="ECO:0000313" key="3">
    <source>
        <dbReference type="Proteomes" id="UP000567885"/>
    </source>
</evidence>
<evidence type="ECO:0000313" key="2">
    <source>
        <dbReference type="EMBL" id="KAF5662939.1"/>
    </source>
</evidence>
<name>A0A8H5T5J5_FUSHE</name>
<dbReference type="AlphaFoldDB" id="A0A8H5T5J5"/>
<protein>
    <submittedName>
        <fullName evidence="2">Uncharacterized protein</fullName>
    </submittedName>
</protein>
<feature type="transmembrane region" description="Helical" evidence="1">
    <location>
        <begin position="53"/>
        <end position="71"/>
    </location>
</feature>
<dbReference type="Proteomes" id="UP000567885">
    <property type="component" value="Unassembled WGS sequence"/>
</dbReference>
<feature type="transmembrane region" description="Helical" evidence="1">
    <location>
        <begin position="21"/>
        <end position="41"/>
    </location>
</feature>
<keyword evidence="1" id="KW-1133">Transmembrane helix</keyword>
<feature type="transmembrane region" description="Helical" evidence="1">
    <location>
        <begin position="83"/>
        <end position="106"/>
    </location>
</feature>
<gene>
    <name evidence="2" type="ORF">FHETE_7714</name>
</gene>
<reference evidence="2 3" key="1">
    <citation type="submission" date="2020-05" db="EMBL/GenBank/DDBJ databases">
        <title>Identification and distribution of gene clusters putatively required for synthesis of sphingolipid metabolism inhibitors in phylogenetically diverse species of the filamentous fungus Fusarium.</title>
        <authorList>
            <person name="Kim H.-S."/>
            <person name="Busman M."/>
            <person name="Brown D.W."/>
            <person name="Divon H."/>
            <person name="Uhlig S."/>
            <person name="Proctor R.H."/>
        </authorList>
    </citation>
    <scope>NUCLEOTIDE SEQUENCE [LARGE SCALE GENOMIC DNA]</scope>
    <source>
        <strain evidence="2 3">NRRL 20693</strain>
    </source>
</reference>
<sequence>MVPTFIKRMEPFFTLRNKVPLQIVQVVLIIAVVALSGARILMPNKPPGRSATIGLGMGAKSLIILSYEILTEHFSRFQRWSSLKAYFILNTLEVVFWGAVTFLAFRGNTSLCVGASCAIGWIIVVLAGFLGVIYQYLAVVTFLDWRFFKKNGYHRGSTMHKDTEQSLTTLRSDNFPETAYGH</sequence>
<keyword evidence="1" id="KW-0812">Transmembrane</keyword>
<proteinExistence type="predicted"/>
<dbReference type="OrthoDB" id="3436860at2759"/>
<keyword evidence="1" id="KW-0472">Membrane</keyword>
<feature type="transmembrane region" description="Helical" evidence="1">
    <location>
        <begin position="118"/>
        <end position="145"/>
    </location>
</feature>
<keyword evidence="3" id="KW-1185">Reference proteome</keyword>
<evidence type="ECO:0000256" key="1">
    <source>
        <dbReference type="SAM" id="Phobius"/>
    </source>
</evidence>